<organism evidence="3 4">
    <name type="scientific">Bernardetia litoralis (strain ATCC 23117 / DSM 6794 / NBRC 15988 / NCIMB 1366 / Fx l1 / Sio-4)</name>
    <name type="common">Flexibacter litoralis</name>
    <dbReference type="NCBI Taxonomy" id="880071"/>
    <lineage>
        <taxon>Bacteria</taxon>
        <taxon>Pseudomonadati</taxon>
        <taxon>Bacteroidota</taxon>
        <taxon>Cytophagia</taxon>
        <taxon>Cytophagales</taxon>
        <taxon>Bernardetiaceae</taxon>
        <taxon>Bernardetia</taxon>
    </lineage>
</organism>
<gene>
    <name evidence="3" type="ordered locus">Fleli_3831</name>
</gene>
<dbReference type="KEGG" id="fli:Fleli_3831"/>
<evidence type="ECO:0000259" key="2">
    <source>
        <dbReference type="PROSITE" id="PS51194"/>
    </source>
</evidence>
<dbReference type="STRING" id="880071.Fleli_3831"/>
<sequence length="1186" mass="140077">MKNYSAGYTNTTNHFTIQNLPFFSQTIIEEEKAKFAFLLRFLQRSLVMPLPLEWAKKFNLESHQSPNNTENYVPLLPLQVSEKNKYIPKWEFEERKKQTISEKAMTLFLREHLQNYLPEWGFLEFLFRANTPLSEILQQKITDTELQNSIINFYLPIVELAILISDGKEREKQQKIEQKLRSKGIYVVNFTTEELINETDLIREKMEWIRHQVEKPIFSNKLREWNRTSTNQPRETIIQQIWWKAALIRIQILTAELLFRGIWKINDDNAKEWKAIFLMREKEQIPKEIIELAIENVQKLITQLLSTFSSEIEFPQLSITTIFSETDSKKIDDREIIKIDFSILHRWTDSTKNKDWIKIRNDYAENYRFSFHSDEGKPLSKQLPVFSHSFFKAKSNTNFYNWSFENNNDLKRSEFLLNSASNKEKNNSSFIQILLAKTLNGESILANLPLQIDAISIFGWLSVLQSSPSLLVCSSTDSALDKMEELNKNGIDKVTVWHSEMSSQEIEQAQNLILENKVFLLILTADLLNTKIFTEFIHNSKNNTINWAYFLVDEIHRFSEWSPQHKEEYIALERIYYTYFYTDSQKTPFVFLSHFLDKSVSKTIENTFKIDENNFYSSVSSSDYLENKVSNFEFIETENTYSALVNLLKTAHNKETKKNAGIIFTTGVNGSTGSYLLSERLEFDLNRKVFPYSVEIPNGSHDDKETHFIKRNYLRNTLKTSQDLLVASTSALNSGVNFEYLDFIIQYGLPKSLTELVDISNRTKKNNAKTYIIFQKEKDEQTLLNLFEESTKLSDIRNMHREVSWLGGDMYRHLLEWAAKVEPVQEEVDFMKQFYDKYCLVTETQNLVNQLDKNTLKVSEVEISDLDFRVFSQKTDRKLAVERTIIRFYQMGILSNWEYSTHISNTKFRIWVQKHDQTSVRNHIFEIIKTHQSDFEIHKDDKYSSIFSMKNYSILEKYSFLFLQWIQENSIFHLKENLKELFHYSKNQAQEKQPTIPIFSEPFLHHSSINRLLYFIEKENNLIKKEAIYSLSKKEIDWIFEQLENMIKTRDGNLIFIEKWRQRVNKNTVLDFYKACLELYLEKFDTESPPKTLSDSVNKIIKSIINNENLDYFIEKYVSFGTNLSEEAKSYLSESILKNEFEIDSKNKNSRASQIYSNLEDMYSLTILLQKEIDKMKKILLEVQGS</sequence>
<keyword evidence="4" id="KW-1185">Reference proteome</keyword>
<reference evidence="4" key="1">
    <citation type="submission" date="2012-06" db="EMBL/GenBank/DDBJ databases">
        <title>The complete genome of Flexibacter litoralis DSM 6794.</title>
        <authorList>
            <person name="Lucas S."/>
            <person name="Copeland A."/>
            <person name="Lapidus A."/>
            <person name="Glavina del Rio T."/>
            <person name="Dalin E."/>
            <person name="Tice H."/>
            <person name="Bruce D."/>
            <person name="Goodwin L."/>
            <person name="Pitluck S."/>
            <person name="Peters L."/>
            <person name="Ovchinnikova G."/>
            <person name="Lu M."/>
            <person name="Kyrpides N."/>
            <person name="Mavromatis K."/>
            <person name="Ivanova N."/>
            <person name="Brettin T."/>
            <person name="Detter J.C."/>
            <person name="Han C."/>
            <person name="Larimer F."/>
            <person name="Land M."/>
            <person name="Hauser L."/>
            <person name="Markowitz V."/>
            <person name="Cheng J.-F."/>
            <person name="Hugenholtz P."/>
            <person name="Woyke T."/>
            <person name="Wu D."/>
            <person name="Spring S."/>
            <person name="Lang E."/>
            <person name="Kopitz M."/>
            <person name="Brambilla E."/>
            <person name="Klenk H.-P."/>
            <person name="Eisen J.A."/>
        </authorList>
    </citation>
    <scope>NUCLEOTIDE SEQUENCE [LARGE SCALE GENOMIC DNA]</scope>
    <source>
        <strain evidence="4">ATCC 23117 / DSM 6794 / NBRC 15988 / NCIMB 1366 / Sio-4</strain>
    </source>
</reference>
<dbReference type="eggNOG" id="COG0514">
    <property type="taxonomic scope" value="Bacteria"/>
</dbReference>
<dbReference type="GO" id="GO:0005694">
    <property type="term" value="C:chromosome"/>
    <property type="evidence" value="ECO:0007669"/>
    <property type="project" value="TreeGrafter"/>
</dbReference>
<dbReference type="GO" id="GO:0009378">
    <property type="term" value="F:four-way junction helicase activity"/>
    <property type="evidence" value="ECO:0007669"/>
    <property type="project" value="TreeGrafter"/>
</dbReference>
<dbReference type="Proteomes" id="UP000006054">
    <property type="component" value="Chromosome"/>
</dbReference>
<evidence type="ECO:0000259" key="1">
    <source>
        <dbReference type="PROSITE" id="PS51192"/>
    </source>
</evidence>
<dbReference type="InterPro" id="IPR014001">
    <property type="entry name" value="Helicase_ATP-bd"/>
</dbReference>
<dbReference type="HOGENOM" id="CLU_272336_0_0_10"/>
<feature type="domain" description="Helicase ATP-binding" evidence="1">
    <location>
        <begin position="423"/>
        <end position="614"/>
    </location>
</feature>
<dbReference type="InterPro" id="IPR027417">
    <property type="entry name" value="P-loop_NTPase"/>
</dbReference>
<dbReference type="PANTHER" id="PTHR13710:SF108">
    <property type="entry name" value="ATP-DEPENDENT DNA HELICASE Q4"/>
    <property type="match status" value="1"/>
</dbReference>
<feature type="domain" description="Helicase C-terminal" evidence="2">
    <location>
        <begin position="643"/>
        <end position="804"/>
    </location>
</feature>
<dbReference type="RefSeq" id="WP_014799560.1">
    <property type="nucleotide sequence ID" value="NC_018018.1"/>
</dbReference>
<dbReference type="GO" id="GO:0005737">
    <property type="term" value="C:cytoplasm"/>
    <property type="evidence" value="ECO:0007669"/>
    <property type="project" value="TreeGrafter"/>
</dbReference>
<proteinExistence type="predicted"/>
<evidence type="ECO:0000313" key="4">
    <source>
        <dbReference type="Proteomes" id="UP000006054"/>
    </source>
</evidence>
<dbReference type="GO" id="GO:0043138">
    <property type="term" value="F:3'-5' DNA helicase activity"/>
    <property type="evidence" value="ECO:0007669"/>
    <property type="project" value="TreeGrafter"/>
</dbReference>
<dbReference type="PROSITE" id="PS51194">
    <property type="entry name" value="HELICASE_CTER"/>
    <property type="match status" value="1"/>
</dbReference>
<dbReference type="EMBL" id="CP003345">
    <property type="protein sequence ID" value="AFM06137.1"/>
    <property type="molecule type" value="Genomic_DNA"/>
</dbReference>
<accession>I4AQA2</accession>
<dbReference type="Gene3D" id="3.40.50.300">
    <property type="entry name" value="P-loop containing nucleotide triphosphate hydrolases"/>
    <property type="match status" value="2"/>
</dbReference>
<dbReference type="PROSITE" id="PS51192">
    <property type="entry name" value="HELICASE_ATP_BIND_1"/>
    <property type="match status" value="1"/>
</dbReference>
<dbReference type="PANTHER" id="PTHR13710">
    <property type="entry name" value="DNA HELICASE RECQ FAMILY MEMBER"/>
    <property type="match status" value="1"/>
</dbReference>
<evidence type="ECO:0000313" key="3">
    <source>
        <dbReference type="EMBL" id="AFM06137.1"/>
    </source>
</evidence>
<dbReference type="OrthoDB" id="9763310at2"/>
<name>I4AQA2_BERLS</name>
<dbReference type="GO" id="GO:0000724">
    <property type="term" value="P:double-strand break repair via homologous recombination"/>
    <property type="evidence" value="ECO:0007669"/>
    <property type="project" value="TreeGrafter"/>
</dbReference>
<dbReference type="SUPFAM" id="SSF52540">
    <property type="entry name" value="P-loop containing nucleoside triphosphate hydrolases"/>
    <property type="match status" value="1"/>
</dbReference>
<dbReference type="InterPro" id="IPR001650">
    <property type="entry name" value="Helicase_C-like"/>
</dbReference>
<protein>
    <submittedName>
        <fullName evidence="3">Uncharacterized protein</fullName>
    </submittedName>
</protein>
<dbReference type="AlphaFoldDB" id="I4AQA2"/>